<evidence type="ECO:0000313" key="1">
    <source>
        <dbReference type="EMBL" id="KTB44497.1"/>
    </source>
</evidence>
<dbReference type="Proteomes" id="UP000054988">
    <property type="component" value="Unassembled WGS sequence"/>
</dbReference>
<name>A0A0W0G7K0_MONRR</name>
<evidence type="ECO:0000313" key="2">
    <source>
        <dbReference type="EMBL" id="KTB44498.1"/>
    </source>
</evidence>
<dbReference type="EMBL" id="LATX01000906">
    <property type="protein sequence ID" value="KTB44498.1"/>
    <property type="molecule type" value="Genomic_DNA"/>
</dbReference>
<dbReference type="AlphaFoldDB" id="A0A0W0G7K0"/>
<organism evidence="1 3">
    <name type="scientific">Moniliophthora roreri</name>
    <name type="common">Frosty pod rot fungus</name>
    <name type="synonym">Monilia roreri</name>
    <dbReference type="NCBI Taxonomy" id="221103"/>
    <lineage>
        <taxon>Eukaryota</taxon>
        <taxon>Fungi</taxon>
        <taxon>Dikarya</taxon>
        <taxon>Basidiomycota</taxon>
        <taxon>Agaricomycotina</taxon>
        <taxon>Agaricomycetes</taxon>
        <taxon>Agaricomycetidae</taxon>
        <taxon>Agaricales</taxon>
        <taxon>Marasmiineae</taxon>
        <taxon>Marasmiaceae</taxon>
        <taxon>Moniliophthora</taxon>
    </lineage>
</organism>
<protein>
    <submittedName>
        <fullName evidence="1">Uncharacterized protein</fullName>
    </submittedName>
</protein>
<sequence length="57" mass="6071">MAAHPTLPLSQGSTLEGSCYVLVLIYYPLTDQPYPSCMCPIPSILAGIDADAIDQIC</sequence>
<evidence type="ECO:0000313" key="3">
    <source>
        <dbReference type="Proteomes" id="UP000054988"/>
    </source>
</evidence>
<comment type="caution">
    <text evidence="1">The sequence shown here is derived from an EMBL/GenBank/DDBJ whole genome shotgun (WGS) entry which is preliminary data.</text>
</comment>
<accession>A0A0W0G7K0</accession>
<reference evidence="1 3" key="1">
    <citation type="submission" date="2015-12" db="EMBL/GenBank/DDBJ databases">
        <title>Draft genome sequence of Moniliophthora roreri, the causal agent of frosty pod rot of cacao.</title>
        <authorList>
            <person name="Aime M.C."/>
            <person name="Diaz-Valderrama J.R."/>
            <person name="Kijpornyongpan T."/>
            <person name="Phillips-Mora W."/>
        </authorList>
    </citation>
    <scope>NUCLEOTIDE SEQUENCE [LARGE SCALE GENOMIC DNA]</scope>
    <source>
        <strain evidence="1 3">MCA 2952</strain>
    </source>
</reference>
<dbReference type="EMBL" id="LATX01000907">
    <property type="protein sequence ID" value="KTB44497.1"/>
    <property type="molecule type" value="Genomic_DNA"/>
</dbReference>
<gene>
    <name evidence="2" type="ORF">WG66_2925</name>
    <name evidence="1" type="ORF">WG66_2926</name>
</gene>
<proteinExistence type="predicted"/>